<keyword evidence="2" id="KW-1185">Reference proteome</keyword>
<gene>
    <name evidence="1" type="ORF">BV25DRAFT_1803853</name>
</gene>
<name>A0ACB8T331_9AGAM</name>
<accession>A0ACB8T331</accession>
<dbReference type="Proteomes" id="UP000814140">
    <property type="component" value="Unassembled WGS sequence"/>
</dbReference>
<sequence>MGLAHDRGVGRDEKSDRRLEELGYKSEFRREMSLFGVLGMSFCAIGILTGMSSAFQTGLFSGGPLGLFWGWNICSLFMLLIALCLAEICSAYPTMGGLYFWVCKMKPDAPFLGCKSAVCTGWIYAIAMTFTGTSGNLSVALYLASLAEVGQGRSLTRVEIAAIAWGVNILSGIMNTIGTKAIGHMSAFNVWWTLGGTFVLVITLLVKAPEKNTAHFVFTDYENFTGWGSRGFVVLLGFLQAVYTLEGCETAAQVAEEAKRAEVLAPLAVVGSIAGSWIIGLAYMLALLFSIQSIPSVQSTALALPIAQLYYDAVGRRLTLMCLTVVALAQFMAAVTAFTASSRLFYALARDNAFPGKRQFMALNRWQAPYWGVWLSVLIGCVISCAYIGSAIAFNAILSSAAISVMLSYLQPILIRVFWPAAMKERGPFSLGVWSWGINFLSVLFSIFICVLFVLPTAHPVTAQNMNYAIVAVGGLLIIVGFTWGLWGRHHFVEPVATLVSPQLGEHPELKWQ</sequence>
<protein>
    <submittedName>
        <fullName evidence="1">Amino acid transporter</fullName>
    </submittedName>
</protein>
<dbReference type="EMBL" id="MU277207">
    <property type="protein sequence ID" value="KAI0062491.1"/>
    <property type="molecule type" value="Genomic_DNA"/>
</dbReference>
<evidence type="ECO:0000313" key="1">
    <source>
        <dbReference type="EMBL" id="KAI0062491.1"/>
    </source>
</evidence>
<evidence type="ECO:0000313" key="2">
    <source>
        <dbReference type="Proteomes" id="UP000814140"/>
    </source>
</evidence>
<reference evidence="1" key="2">
    <citation type="journal article" date="2022" name="New Phytol.">
        <title>Evolutionary transition to the ectomycorrhizal habit in the genomes of a hyperdiverse lineage of mushroom-forming fungi.</title>
        <authorList>
            <person name="Looney B."/>
            <person name="Miyauchi S."/>
            <person name="Morin E."/>
            <person name="Drula E."/>
            <person name="Courty P.E."/>
            <person name="Kohler A."/>
            <person name="Kuo A."/>
            <person name="LaButti K."/>
            <person name="Pangilinan J."/>
            <person name="Lipzen A."/>
            <person name="Riley R."/>
            <person name="Andreopoulos W."/>
            <person name="He G."/>
            <person name="Johnson J."/>
            <person name="Nolan M."/>
            <person name="Tritt A."/>
            <person name="Barry K.W."/>
            <person name="Grigoriev I.V."/>
            <person name="Nagy L.G."/>
            <person name="Hibbett D."/>
            <person name="Henrissat B."/>
            <person name="Matheny P.B."/>
            <person name="Labbe J."/>
            <person name="Martin F.M."/>
        </authorList>
    </citation>
    <scope>NUCLEOTIDE SEQUENCE</scope>
    <source>
        <strain evidence="1">HHB10654</strain>
    </source>
</reference>
<organism evidence="1 2">
    <name type="scientific">Artomyces pyxidatus</name>
    <dbReference type="NCBI Taxonomy" id="48021"/>
    <lineage>
        <taxon>Eukaryota</taxon>
        <taxon>Fungi</taxon>
        <taxon>Dikarya</taxon>
        <taxon>Basidiomycota</taxon>
        <taxon>Agaricomycotina</taxon>
        <taxon>Agaricomycetes</taxon>
        <taxon>Russulales</taxon>
        <taxon>Auriscalpiaceae</taxon>
        <taxon>Artomyces</taxon>
    </lineage>
</organism>
<proteinExistence type="predicted"/>
<comment type="caution">
    <text evidence="1">The sequence shown here is derived from an EMBL/GenBank/DDBJ whole genome shotgun (WGS) entry which is preliminary data.</text>
</comment>
<reference evidence="1" key="1">
    <citation type="submission" date="2021-03" db="EMBL/GenBank/DDBJ databases">
        <authorList>
            <consortium name="DOE Joint Genome Institute"/>
            <person name="Ahrendt S."/>
            <person name="Looney B.P."/>
            <person name="Miyauchi S."/>
            <person name="Morin E."/>
            <person name="Drula E."/>
            <person name="Courty P.E."/>
            <person name="Chicoki N."/>
            <person name="Fauchery L."/>
            <person name="Kohler A."/>
            <person name="Kuo A."/>
            <person name="Labutti K."/>
            <person name="Pangilinan J."/>
            <person name="Lipzen A."/>
            <person name="Riley R."/>
            <person name="Andreopoulos W."/>
            <person name="He G."/>
            <person name="Johnson J."/>
            <person name="Barry K.W."/>
            <person name="Grigoriev I.V."/>
            <person name="Nagy L."/>
            <person name="Hibbett D."/>
            <person name="Henrissat B."/>
            <person name="Matheny P.B."/>
            <person name="Labbe J."/>
            <person name="Martin F."/>
        </authorList>
    </citation>
    <scope>NUCLEOTIDE SEQUENCE</scope>
    <source>
        <strain evidence="1">HHB10654</strain>
    </source>
</reference>